<dbReference type="KEGG" id="mros:EHO51_18390"/>
<dbReference type="InterPro" id="IPR032806">
    <property type="entry name" value="YbfD_N"/>
</dbReference>
<sequence>MTKGFLDHMRVVPDHRVPGLATYPLDEILLPTLVGVVCGADDFEGFGEVATGALDWLRGFLPFTDGVATAQTLRKVFRLLDPQALERGFSAWAASIRPAAREVVAVDGNTLRGSRQSDGTGTLYLVSATPRRPSWCWRNAPSTANPTRSRRSRNSSTCSRSKERSFPSTRWGRKRRSWRASSTAGRTMCSPSRAIRRAFTTTPSFFLPIPHAPRPARAKLRPTRTMAGSKSASTAPPPGWPSVTRSGRVYALSPRSLQGASTKNPARRASRQGSTSLRSNPIQEPSLLPCARIGGSKTISIGPWT</sequence>
<reference evidence="3 4" key="1">
    <citation type="submission" date="2018-11" db="EMBL/GenBank/DDBJ databases">
        <title>Genome squencing of methanotrophic bacteria isolated from alkaline groundwater in Korea.</title>
        <authorList>
            <person name="Nguyen L.N."/>
        </authorList>
    </citation>
    <scope>NUCLEOTIDE SEQUENCE [LARGE SCALE GENOMIC DNA]</scope>
    <source>
        <strain evidence="3 4">GW6</strain>
        <plasmid evidence="4">pgw6_1</plasmid>
    </source>
</reference>
<evidence type="ECO:0000256" key="1">
    <source>
        <dbReference type="SAM" id="MobiDB-lite"/>
    </source>
</evidence>
<feature type="compositionally biased region" description="Polar residues" evidence="1">
    <location>
        <begin position="271"/>
        <end position="283"/>
    </location>
</feature>
<geneLocation type="plasmid" evidence="4">
    <name>pgw6_1</name>
</geneLocation>
<organism evidence="3 4">
    <name type="scientific">Methylocystis rosea</name>
    <dbReference type="NCBI Taxonomy" id="173366"/>
    <lineage>
        <taxon>Bacteria</taxon>
        <taxon>Pseudomonadati</taxon>
        <taxon>Pseudomonadota</taxon>
        <taxon>Alphaproteobacteria</taxon>
        <taxon>Hyphomicrobiales</taxon>
        <taxon>Methylocystaceae</taxon>
        <taxon>Methylocystis</taxon>
    </lineage>
</organism>
<gene>
    <name evidence="3" type="ORF">EHO51_18390</name>
</gene>
<keyword evidence="3" id="KW-0614">Plasmid</keyword>
<feature type="region of interest" description="Disordered" evidence="1">
    <location>
        <begin position="206"/>
        <end position="289"/>
    </location>
</feature>
<feature type="region of interest" description="Disordered" evidence="1">
    <location>
        <begin position="136"/>
        <end position="189"/>
    </location>
</feature>
<dbReference type="PANTHER" id="PTHR30298">
    <property type="entry name" value="H REPEAT-ASSOCIATED PREDICTED TRANSPOSASE"/>
    <property type="match status" value="1"/>
</dbReference>
<dbReference type="InterPro" id="IPR047647">
    <property type="entry name" value="ISAs1_transpos"/>
</dbReference>
<feature type="compositionally biased region" description="Polar residues" evidence="1">
    <location>
        <begin position="255"/>
        <end position="264"/>
    </location>
</feature>
<protein>
    <submittedName>
        <fullName evidence="3">ISAs1 family transposase</fullName>
    </submittedName>
</protein>
<feature type="domain" description="H repeat-associated protein N-terminal" evidence="2">
    <location>
        <begin position="7"/>
        <end position="93"/>
    </location>
</feature>
<accession>A0A3G8M9Y7</accession>
<dbReference type="PANTHER" id="PTHR30298:SF0">
    <property type="entry name" value="PROTEIN YBFL-RELATED"/>
    <property type="match status" value="1"/>
</dbReference>
<name>A0A3G8M9Y7_9HYPH</name>
<proteinExistence type="predicted"/>
<dbReference type="InterPro" id="IPR051698">
    <property type="entry name" value="Transposase_11-like"/>
</dbReference>
<evidence type="ECO:0000313" key="3">
    <source>
        <dbReference type="EMBL" id="AZG78809.1"/>
    </source>
</evidence>
<dbReference type="NCBIfam" id="NF033564">
    <property type="entry name" value="transpos_ISAs1"/>
    <property type="match status" value="1"/>
</dbReference>
<dbReference type="EMBL" id="CP034087">
    <property type="protein sequence ID" value="AZG78809.1"/>
    <property type="molecule type" value="Genomic_DNA"/>
</dbReference>
<dbReference type="Pfam" id="PF13808">
    <property type="entry name" value="DDE_Tnp_1_assoc"/>
    <property type="match status" value="1"/>
</dbReference>
<dbReference type="AlphaFoldDB" id="A0A3G8M9Y7"/>
<evidence type="ECO:0000259" key="2">
    <source>
        <dbReference type="Pfam" id="PF13808"/>
    </source>
</evidence>
<evidence type="ECO:0000313" key="4">
    <source>
        <dbReference type="Proteomes" id="UP000273982"/>
    </source>
</evidence>
<dbReference type="Proteomes" id="UP000273982">
    <property type="component" value="Plasmid pGW6_1"/>
</dbReference>